<keyword evidence="2" id="KW-1185">Reference proteome</keyword>
<sequence>MALMVLMMRGNRLPLEIEGRGKIQTGACFHTKVEKSARDVPGSFCISIYLFPGHLNAQNTNAPRRYLHKQNT</sequence>
<evidence type="ECO:0000313" key="1">
    <source>
        <dbReference type="Ensembl" id="ENSGMOP00000065291.1"/>
    </source>
</evidence>
<name>A0A8C5CPN4_GADMO</name>
<dbReference type="Ensembl" id="ENSGMOT00000045941.1">
    <property type="protein sequence ID" value="ENSGMOP00000065291.1"/>
    <property type="gene ID" value="ENSGMOG00000033032.1"/>
</dbReference>
<protein>
    <submittedName>
        <fullName evidence="1">Uncharacterized protein</fullName>
    </submittedName>
</protein>
<dbReference type="Proteomes" id="UP000694546">
    <property type="component" value="Chromosome 11"/>
</dbReference>
<dbReference type="AlphaFoldDB" id="A0A8C5CPN4"/>
<proteinExistence type="predicted"/>
<reference evidence="1" key="1">
    <citation type="submission" date="2025-08" db="UniProtKB">
        <authorList>
            <consortium name="Ensembl"/>
        </authorList>
    </citation>
    <scope>IDENTIFICATION</scope>
</reference>
<organism evidence="1 2">
    <name type="scientific">Gadus morhua</name>
    <name type="common">Atlantic cod</name>
    <dbReference type="NCBI Taxonomy" id="8049"/>
    <lineage>
        <taxon>Eukaryota</taxon>
        <taxon>Metazoa</taxon>
        <taxon>Chordata</taxon>
        <taxon>Craniata</taxon>
        <taxon>Vertebrata</taxon>
        <taxon>Euteleostomi</taxon>
        <taxon>Actinopterygii</taxon>
        <taxon>Neopterygii</taxon>
        <taxon>Teleostei</taxon>
        <taxon>Neoteleostei</taxon>
        <taxon>Acanthomorphata</taxon>
        <taxon>Zeiogadaria</taxon>
        <taxon>Gadariae</taxon>
        <taxon>Gadiformes</taxon>
        <taxon>Gadoidei</taxon>
        <taxon>Gadidae</taxon>
        <taxon>Gadus</taxon>
    </lineage>
</organism>
<reference evidence="1" key="2">
    <citation type="submission" date="2025-09" db="UniProtKB">
        <authorList>
            <consortium name="Ensembl"/>
        </authorList>
    </citation>
    <scope>IDENTIFICATION</scope>
</reference>
<accession>A0A8C5CPN4</accession>
<evidence type="ECO:0000313" key="2">
    <source>
        <dbReference type="Proteomes" id="UP000694546"/>
    </source>
</evidence>